<dbReference type="PANTHER" id="PTHR46564">
    <property type="entry name" value="TRANSPOSASE"/>
    <property type="match status" value="1"/>
</dbReference>
<dbReference type="Pfam" id="PF13358">
    <property type="entry name" value="DDE_3"/>
    <property type="match status" value="1"/>
</dbReference>
<keyword evidence="3" id="KW-1185">Reference proteome</keyword>
<dbReference type="Proteomes" id="UP000078512">
    <property type="component" value="Unassembled WGS sequence"/>
</dbReference>
<reference evidence="2 3" key="1">
    <citation type="submission" date="2016-05" db="EMBL/GenBank/DDBJ databases">
        <title>Genome sequencing reveals origins of a unique bacterial endosymbiosis in the earliest lineages of terrestrial Fungi.</title>
        <authorList>
            <consortium name="DOE Joint Genome Institute"/>
            <person name="Uehling J."/>
            <person name="Gryganskyi A."/>
            <person name="Hameed K."/>
            <person name="Tschaplinski T."/>
            <person name="Misztal P."/>
            <person name="Wu S."/>
            <person name="Desiro A."/>
            <person name="Vande Pol N."/>
            <person name="Du Z.-Y."/>
            <person name="Zienkiewicz A."/>
            <person name="Zienkiewicz K."/>
            <person name="Morin E."/>
            <person name="Tisserant E."/>
            <person name="Splivallo R."/>
            <person name="Hainaut M."/>
            <person name="Henrissat B."/>
            <person name="Ohm R."/>
            <person name="Kuo A."/>
            <person name="Yan J."/>
            <person name="Lipzen A."/>
            <person name="Nolan M."/>
            <person name="Labutti K."/>
            <person name="Barry K."/>
            <person name="Goldstein A."/>
            <person name="Labbe J."/>
            <person name="Schadt C."/>
            <person name="Tuskan G."/>
            <person name="Grigoriev I."/>
            <person name="Martin F."/>
            <person name="Vilgalys R."/>
            <person name="Bonito G."/>
        </authorList>
    </citation>
    <scope>NUCLEOTIDE SEQUENCE [LARGE SCALE GENOMIC DNA]</scope>
    <source>
        <strain evidence="2 3">AG-77</strain>
    </source>
</reference>
<evidence type="ECO:0000259" key="1">
    <source>
        <dbReference type="Pfam" id="PF13358"/>
    </source>
</evidence>
<dbReference type="InterPro" id="IPR038717">
    <property type="entry name" value="Tc1-like_DDE_dom"/>
</dbReference>
<dbReference type="InterPro" id="IPR036397">
    <property type="entry name" value="RNaseH_sf"/>
</dbReference>
<gene>
    <name evidence="2" type="ORF">K457DRAFT_75426</name>
</gene>
<dbReference type="STRING" id="1314771.A0A197JWZ4"/>
<dbReference type="GO" id="GO:0003676">
    <property type="term" value="F:nucleic acid binding"/>
    <property type="evidence" value="ECO:0007669"/>
    <property type="project" value="InterPro"/>
</dbReference>
<dbReference type="Gene3D" id="3.30.420.10">
    <property type="entry name" value="Ribonuclease H-like superfamily/Ribonuclease H"/>
    <property type="match status" value="1"/>
</dbReference>
<organism evidence="2 3">
    <name type="scientific">Linnemannia elongata AG-77</name>
    <dbReference type="NCBI Taxonomy" id="1314771"/>
    <lineage>
        <taxon>Eukaryota</taxon>
        <taxon>Fungi</taxon>
        <taxon>Fungi incertae sedis</taxon>
        <taxon>Mucoromycota</taxon>
        <taxon>Mortierellomycotina</taxon>
        <taxon>Mortierellomycetes</taxon>
        <taxon>Mortierellales</taxon>
        <taxon>Mortierellaceae</taxon>
        <taxon>Linnemannia</taxon>
    </lineage>
</organism>
<evidence type="ECO:0000313" key="3">
    <source>
        <dbReference type="Proteomes" id="UP000078512"/>
    </source>
</evidence>
<sequence>KWTENVLLGPGNMNHFVYIDEASLNMRITRKYGCAPLGRRAFQRVPYNRGPNMSSVVAVDQTGILAHHFKRGAYNQETFTKFLEDQVFPSPEPRHRILLMDNAKFHKTQRVRDPITGSGHTLLFLPPYSPHPNAA</sequence>
<name>A0A197JWZ4_9FUNG</name>
<feature type="non-terminal residue" evidence="2">
    <location>
        <position position="1"/>
    </location>
</feature>
<dbReference type="PANTHER" id="PTHR46564:SF1">
    <property type="entry name" value="TRANSPOSASE"/>
    <property type="match status" value="1"/>
</dbReference>
<accession>A0A197JWZ4</accession>
<feature type="domain" description="Tc1-like transposase DDE" evidence="1">
    <location>
        <begin position="16"/>
        <end position="133"/>
    </location>
</feature>
<proteinExistence type="predicted"/>
<dbReference type="AlphaFoldDB" id="A0A197JWZ4"/>
<evidence type="ECO:0000313" key="2">
    <source>
        <dbReference type="EMBL" id="OAQ28966.1"/>
    </source>
</evidence>
<dbReference type="EMBL" id="KV442044">
    <property type="protein sequence ID" value="OAQ28966.1"/>
    <property type="molecule type" value="Genomic_DNA"/>
</dbReference>
<dbReference type="OrthoDB" id="2428500at2759"/>
<protein>
    <recommendedName>
        <fullName evidence="1">Tc1-like transposase DDE domain-containing protein</fullName>
    </recommendedName>
</protein>